<feature type="region of interest" description="Disordered" evidence="1">
    <location>
        <begin position="1"/>
        <end position="22"/>
    </location>
</feature>
<dbReference type="Proteomes" id="UP001066276">
    <property type="component" value="Chromosome 1_1"/>
</dbReference>
<organism evidence="2 3">
    <name type="scientific">Pleurodeles waltl</name>
    <name type="common">Iberian ribbed newt</name>
    <dbReference type="NCBI Taxonomy" id="8319"/>
    <lineage>
        <taxon>Eukaryota</taxon>
        <taxon>Metazoa</taxon>
        <taxon>Chordata</taxon>
        <taxon>Craniata</taxon>
        <taxon>Vertebrata</taxon>
        <taxon>Euteleostomi</taxon>
        <taxon>Amphibia</taxon>
        <taxon>Batrachia</taxon>
        <taxon>Caudata</taxon>
        <taxon>Salamandroidea</taxon>
        <taxon>Salamandridae</taxon>
        <taxon>Pleurodelinae</taxon>
        <taxon>Pleurodeles</taxon>
    </lineage>
</organism>
<dbReference type="EMBL" id="JANPWB010000001">
    <property type="protein sequence ID" value="KAJ1213154.1"/>
    <property type="molecule type" value="Genomic_DNA"/>
</dbReference>
<evidence type="ECO:0000256" key="1">
    <source>
        <dbReference type="SAM" id="MobiDB-lite"/>
    </source>
</evidence>
<evidence type="ECO:0000313" key="3">
    <source>
        <dbReference type="Proteomes" id="UP001066276"/>
    </source>
</evidence>
<protein>
    <submittedName>
        <fullName evidence="2">Uncharacterized protein</fullName>
    </submittedName>
</protein>
<reference evidence="2" key="1">
    <citation type="journal article" date="2022" name="bioRxiv">
        <title>Sequencing and chromosome-scale assembly of the giantPleurodeles waltlgenome.</title>
        <authorList>
            <person name="Brown T."/>
            <person name="Elewa A."/>
            <person name="Iarovenko S."/>
            <person name="Subramanian E."/>
            <person name="Araus A.J."/>
            <person name="Petzold A."/>
            <person name="Susuki M."/>
            <person name="Suzuki K.-i.T."/>
            <person name="Hayashi T."/>
            <person name="Toyoda A."/>
            <person name="Oliveira C."/>
            <person name="Osipova E."/>
            <person name="Leigh N.D."/>
            <person name="Simon A."/>
            <person name="Yun M.H."/>
        </authorList>
    </citation>
    <scope>NUCLEOTIDE SEQUENCE</scope>
    <source>
        <strain evidence="2">20211129_DDA</strain>
        <tissue evidence="2">Liver</tissue>
    </source>
</reference>
<evidence type="ECO:0000313" key="2">
    <source>
        <dbReference type="EMBL" id="KAJ1213154.1"/>
    </source>
</evidence>
<sequence>MGRDMNTAINTDIDQSGGQEARGWEEPLARFTAAPGLVYIGELITHGHAVIRGQAQAIIEAKTKDTKLTCANSEKDIMKLSEIAQTMNAREDKHELQLRQQDLRA</sequence>
<comment type="caution">
    <text evidence="2">The sequence shown here is derived from an EMBL/GenBank/DDBJ whole genome shotgun (WGS) entry which is preliminary data.</text>
</comment>
<accession>A0AAV7WGH9</accession>
<feature type="compositionally biased region" description="Polar residues" evidence="1">
    <location>
        <begin position="7"/>
        <end position="18"/>
    </location>
</feature>
<name>A0AAV7WGH9_PLEWA</name>
<proteinExistence type="predicted"/>
<dbReference type="AlphaFoldDB" id="A0AAV7WGH9"/>
<gene>
    <name evidence="2" type="ORF">NDU88_000793</name>
</gene>
<keyword evidence="3" id="KW-1185">Reference proteome</keyword>